<dbReference type="OrthoDB" id="9804620at2"/>
<gene>
    <name evidence="4" type="ORF">Gferi_11725</name>
</gene>
<reference evidence="4 5" key="1">
    <citation type="submission" date="2016-09" db="EMBL/GenBank/DDBJ databases">
        <title>Genomic analysis reveals versatility of anaerobic energy metabolism of Geosporobacter ferrireducens IRF9 of phylum Firmicutes.</title>
        <authorList>
            <person name="Kim S.-J."/>
        </authorList>
    </citation>
    <scope>NUCLEOTIDE SEQUENCE [LARGE SCALE GENOMIC DNA]</scope>
    <source>
        <strain evidence="4 5">IRF9</strain>
    </source>
</reference>
<dbReference type="EMBL" id="CP017269">
    <property type="protein sequence ID" value="AOT70204.1"/>
    <property type="molecule type" value="Genomic_DNA"/>
</dbReference>
<dbReference type="Pfam" id="PF07508">
    <property type="entry name" value="Recombinase"/>
    <property type="match status" value="1"/>
</dbReference>
<dbReference type="RefSeq" id="WP_069976698.1">
    <property type="nucleotide sequence ID" value="NZ_CP017269.1"/>
</dbReference>
<dbReference type="Gene3D" id="3.40.50.1390">
    <property type="entry name" value="Resolvase, N-terminal catalytic domain"/>
    <property type="match status" value="1"/>
</dbReference>
<dbReference type="STRING" id="1424294.Gferi_11725"/>
<feature type="domain" description="Resolvase/invertase-type recombinase catalytic" evidence="2">
    <location>
        <begin position="2"/>
        <end position="147"/>
    </location>
</feature>
<evidence type="ECO:0000259" key="3">
    <source>
        <dbReference type="PROSITE" id="PS51737"/>
    </source>
</evidence>
<dbReference type="InterPro" id="IPR025827">
    <property type="entry name" value="Zn_ribbon_recom_dom"/>
</dbReference>
<feature type="coiled-coil region" evidence="1">
    <location>
        <begin position="415"/>
        <end position="442"/>
    </location>
</feature>
<dbReference type="Gene3D" id="3.90.1750.20">
    <property type="entry name" value="Putative Large Serine Recombinase, Chain B, Domain 2"/>
    <property type="match status" value="1"/>
</dbReference>
<dbReference type="InterPro" id="IPR011109">
    <property type="entry name" value="DNA_bind_recombinase_dom"/>
</dbReference>
<evidence type="ECO:0000259" key="2">
    <source>
        <dbReference type="PROSITE" id="PS51736"/>
    </source>
</evidence>
<evidence type="ECO:0000313" key="5">
    <source>
        <dbReference type="Proteomes" id="UP000095743"/>
    </source>
</evidence>
<dbReference type="InterPro" id="IPR038109">
    <property type="entry name" value="DNA_bind_recomb_sf"/>
</dbReference>
<name>A0A1D8GH20_9FIRM</name>
<dbReference type="InterPro" id="IPR050639">
    <property type="entry name" value="SSR_resolvase"/>
</dbReference>
<dbReference type="SUPFAM" id="SSF53041">
    <property type="entry name" value="Resolvase-like"/>
    <property type="match status" value="1"/>
</dbReference>
<evidence type="ECO:0008006" key="6">
    <source>
        <dbReference type="Google" id="ProtNLM"/>
    </source>
</evidence>
<dbReference type="GO" id="GO:0003677">
    <property type="term" value="F:DNA binding"/>
    <property type="evidence" value="ECO:0007669"/>
    <property type="project" value="InterPro"/>
</dbReference>
<dbReference type="InterPro" id="IPR036162">
    <property type="entry name" value="Resolvase-like_N_sf"/>
</dbReference>
<proteinExistence type="predicted"/>
<dbReference type="Pfam" id="PF13408">
    <property type="entry name" value="Zn_ribbon_recom"/>
    <property type="match status" value="1"/>
</dbReference>
<dbReference type="InterPro" id="IPR006119">
    <property type="entry name" value="Resolv_N"/>
</dbReference>
<dbReference type="Proteomes" id="UP000095743">
    <property type="component" value="Chromosome"/>
</dbReference>
<dbReference type="AlphaFoldDB" id="A0A1D8GH20"/>
<dbReference type="Pfam" id="PF00239">
    <property type="entry name" value="Resolvase"/>
    <property type="match status" value="1"/>
</dbReference>
<dbReference type="PROSITE" id="PS51737">
    <property type="entry name" value="RECOMBINASE_DNA_BIND"/>
    <property type="match status" value="1"/>
</dbReference>
<evidence type="ECO:0000256" key="1">
    <source>
        <dbReference type="SAM" id="Coils"/>
    </source>
</evidence>
<dbReference type="PROSITE" id="PS51736">
    <property type="entry name" value="RECOMBINASES_3"/>
    <property type="match status" value="1"/>
</dbReference>
<dbReference type="KEGG" id="gfe:Gferi_11725"/>
<sequence length="484" mass="56425">MRCAVYVRVSTEMETQKTSIAHQISYFEKYIGERNWILYKVYQDRESGVQTKNRGGLQQLLEDSRKEKFDVILTKSVSRFARNTLEGLTIIRELKGRNIRFITIEDGFDSQEYDEFMLTLLLSMAQKESIKISERIRFGKLCRARNGYFNGSTVPYGYIRNHEKGLLPAGDLSTLVVQKIFKMYLEGKGLYKIAKELNEKSYPTPGQAAGRSNGSKIWHQSTIRKILGNPVYVGDMIQNKTKTVDVLTGKRQKNQESDLICISRTHEGIIDLQTFEEVQKRLTLKQREQIGNQKYLFSNLLICGECGSKMHFKKDKEAYLCGKVNKMGKKMCEGAYIRQEMLKVVVIKELKKIITEKISEEGLLEEIKKEIYKKTDEKRVKKIEQLIGKAVGKKERLLELLLRNVIDEGSYQRKVKEIQIEINTFEDRKKELLKELKDGEKQIILQVNQILEMKDLDFMTIQKLIHHIKIFKEKKIEISYAFRV</sequence>
<dbReference type="PANTHER" id="PTHR30461">
    <property type="entry name" value="DNA-INVERTASE FROM LAMBDOID PROPHAGE"/>
    <property type="match status" value="1"/>
</dbReference>
<protein>
    <recommendedName>
        <fullName evidence="6">Serine recombinase</fullName>
    </recommendedName>
</protein>
<accession>A0A1D8GH20</accession>
<dbReference type="SMART" id="SM00857">
    <property type="entry name" value="Resolvase"/>
    <property type="match status" value="1"/>
</dbReference>
<dbReference type="PANTHER" id="PTHR30461:SF23">
    <property type="entry name" value="DNA RECOMBINASE-RELATED"/>
    <property type="match status" value="1"/>
</dbReference>
<dbReference type="GO" id="GO:0000150">
    <property type="term" value="F:DNA strand exchange activity"/>
    <property type="evidence" value="ECO:0007669"/>
    <property type="project" value="InterPro"/>
</dbReference>
<organism evidence="4 5">
    <name type="scientific">Geosporobacter ferrireducens</name>
    <dbReference type="NCBI Taxonomy" id="1424294"/>
    <lineage>
        <taxon>Bacteria</taxon>
        <taxon>Bacillati</taxon>
        <taxon>Bacillota</taxon>
        <taxon>Clostridia</taxon>
        <taxon>Peptostreptococcales</taxon>
        <taxon>Thermotaleaceae</taxon>
        <taxon>Geosporobacter</taxon>
    </lineage>
</organism>
<evidence type="ECO:0000313" key="4">
    <source>
        <dbReference type="EMBL" id="AOT70204.1"/>
    </source>
</evidence>
<feature type="domain" description="Recombinase" evidence="3">
    <location>
        <begin position="155"/>
        <end position="288"/>
    </location>
</feature>
<keyword evidence="1" id="KW-0175">Coiled coil</keyword>
<keyword evidence="5" id="KW-1185">Reference proteome</keyword>
<dbReference type="CDD" id="cd00338">
    <property type="entry name" value="Ser_Recombinase"/>
    <property type="match status" value="1"/>
</dbReference>